<sequence>MSFTDAYLDAAAQAVTLLGAPEVAACWEKTSALEGMTVSALAGHLAYQVFSVTPALQEPTSQEVTSIPLLEHYARAEWIDAPLDGEVNTGIRAKGEDIASEGAQLLLKRARAALAEQQAALPMVRGGSVVFMPQTGWALSLDDFLVTRTMELAVHMDDLAVSVGIATPELSTTAFDPVLTLLVTLAARRHGQVALLRALARAERAPSAINAL</sequence>
<dbReference type="Gene3D" id="1.20.120.450">
    <property type="entry name" value="dinb family like domain"/>
    <property type="match status" value="1"/>
</dbReference>
<evidence type="ECO:0000313" key="2">
    <source>
        <dbReference type="EMBL" id="MET8434661.1"/>
    </source>
</evidence>
<proteinExistence type="predicted"/>
<evidence type="ECO:0000259" key="1">
    <source>
        <dbReference type="Pfam" id="PF11716"/>
    </source>
</evidence>
<comment type="caution">
    <text evidence="2">The sequence shown here is derived from an EMBL/GenBank/DDBJ whole genome shotgun (WGS) entry which is preliminary data.</text>
</comment>
<gene>
    <name evidence="2" type="ORF">ABZV61_18035</name>
</gene>
<organism evidence="2 3">
    <name type="scientific">Streptomyces sp. 900116325</name>
    <dbReference type="NCBI Taxonomy" id="3154295"/>
    <lineage>
        <taxon>Bacteria</taxon>
        <taxon>Bacillati</taxon>
        <taxon>Actinomycetota</taxon>
        <taxon>Actinomycetes</taxon>
        <taxon>Kitasatosporales</taxon>
        <taxon>Streptomycetaceae</taxon>
        <taxon>Streptomyces</taxon>
    </lineage>
</organism>
<dbReference type="EMBL" id="JBEXIP010000013">
    <property type="protein sequence ID" value="MET8434661.1"/>
    <property type="molecule type" value="Genomic_DNA"/>
</dbReference>
<reference evidence="2 3" key="1">
    <citation type="submission" date="2024-06" db="EMBL/GenBank/DDBJ databases">
        <title>The Natural Products Discovery Center: Release of the First 8490 Sequenced Strains for Exploring Actinobacteria Biosynthetic Diversity.</title>
        <authorList>
            <person name="Kalkreuter E."/>
            <person name="Kautsar S.A."/>
            <person name="Yang D."/>
            <person name="Bader C.D."/>
            <person name="Teijaro C.N."/>
            <person name="Fluegel L."/>
            <person name="Davis C.M."/>
            <person name="Simpson J.R."/>
            <person name="Lauterbach L."/>
            <person name="Steele A.D."/>
            <person name="Gui C."/>
            <person name="Meng S."/>
            <person name="Li G."/>
            <person name="Viehrig K."/>
            <person name="Ye F."/>
            <person name="Su P."/>
            <person name="Kiefer A.F."/>
            <person name="Nichols A."/>
            <person name="Cepeda A.J."/>
            <person name="Yan W."/>
            <person name="Fan B."/>
            <person name="Jiang Y."/>
            <person name="Adhikari A."/>
            <person name="Zheng C.-J."/>
            <person name="Schuster L."/>
            <person name="Cowan T.M."/>
            <person name="Smanski M.J."/>
            <person name="Chevrette M.G."/>
            <person name="De Carvalho L.P.S."/>
            <person name="Shen B."/>
        </authorList>
    </citation>
    <scope>NUCLEOTIDE SEQUENCE [LARGE SCALE GENOMIC DNA]</scope>
    <source>
        <strain evidence="2 3">NPDC005137</strain>
    </source>
</reference>
<feature type="domain" description="Mycothiol-dependent maleylpyruvate isomerase metal-binding" evidence="1">
    <location>
        <begin position="10"/>
        <end position="160"/>
    </location>
</feature>
<evidence type="ECO:0000313" key="3">
    <source>
        <dbReference type="Proteomes" id="UP001550044"/>
    </source>
</evidence>
<dbReference type="RefSeq" id="WP_356710172.1">
    <property type="nucleotide sequence ID" value="NZ_JBEXIP010000013.1"/>
</dbReference>
<dbReference type="Pfam" id="PF11716">
    <property type="entry name" value="MDMPI_N"/>
    <property type="match status" value="1"/>
</dbReference>
<name>A0ABV2U9Z1_9ACTN</name>
<dbReference type="GO" id="GO:0016853">
    <property type="term" value="F:isomerase activity"/>
    <property type="evidence" value="ECO:0007669"/>
    <property type="project" value="UniProtKB-KW"/>
</dbReference>
<dbReference type="InterPro" id="IPR034660">
    <property type="entry name" value="DinB/YfiT-like"/>
</dbReference>
<protein>
    <submittedName>
        <fullName evidence="2">Maleylpyruvate isomerase N-terminal domain-containing protein</fullName>
    </submittedName>
</protein>
<keyword evidence="2" id="KW-0413">Isomerase</keyword>
<dbReference type="InterPro" id="IPR024344">
    <property type="entry name" value="MDMPI_metal-binding"/>
</dbReference>
<dbReference type="Proteomes" id="UP001550044">
    <property type="component" value="Unassembled WGS sequence"/>
</dbReference>
<accession>A0ABV2U9Z1</accession>
<dbReference type="SUPFAM" id="SSF109854">
    <property type="entry name" value="DinB/YfiT-like putative metalloenzymes"/>
    <property type="match status" value="1"/>
</dbReference>
<keyword evidence="3" id="KW-1185">Reference proteome</keyword>